<accession>A0AAV2GLE5</accession>
<feature type="domain" description="Bifunctional inhibitor/plant lipid transfer protein/seed storage helical" evidence="3">
    <location>
        <begin position="18"/>
        <end position="113"/>
    </location>
</feature>
<proteinExistence type="predicted"/>
<keyword evidence="5" id="KW-1185">Reference proteome</keyword>
<dbReference type="Gene3D" id="1.10.110.10">
    <property type="entry name" value="Plant lipid-transfer and hydrophobic proteins"/>
    <property type="match status" value="1"/>
</dbReference>
<dbReference type="Proteomes" id="UP001497516">
    <property type="component" value="Chromosome 9"/>
</dbReference>
<sequence>MTTGFARIFATALLLLLAANANAAAAVAPSTPSPEDCVTDMVAFSPCFGYVSAPPNGVRRHRLSAKCCSVVLESFSTGGSKCYCQLVKQPLLFGFPLNRTRIASLPALCSRRHANDSSAAVAKLDSSLESICAALPPVPSSHDSLREPRPSDSGYDNDTSAAMSPPTESAQAPLVSIPLNRTHRLVAPPAPPVTPLAESGKHSPPSSTAAASPPPVLDTDYSRYQDVSIAAELGSIRTWFLQVAAALLPFLLSSLI</sequence>
<name>A0AAV2GLE5_9ROSI</name>
<reference evidence="4 5" key="1">
    <citation type="submission" date="2024-04" db="EMBL/GenBank/DDBJ databases">
        <authorList>
            <person name="Fracassetti M."/>
        </authorList>
    </citation>
    <scope>NUCLEOTIDE SEQUENCE [LARGE SCALE GENOMIC DNA]</scope>
</reference>
<feature type="signal peptide" evidence="2">
    <location>
        <begin position="1"/>
        <end position="26"/>
    </location>
</feature>
<dbReference type="CDD" id="cd00010">
    <property type="entry name" value="AAI_LTSS"/>
    <property type="match status" value="1"/>
</dbReference>
<evidence type="ECO:0000256" key="1">
    <source>
        <dbReference type="SAM" id="MobiDB-lite"/>
    </source>
</evidence>
<dbReference type="PANTHER" id="PTHR35747:SF2">
    <property type="entry name" value="NON-SPECIFIC LIPID TRANSFER PROTEIN GPI-ANCHORED 25"/>
    <property type="match status" value="1"/>
</dbReference>
<dbReference type="InterPro" id="IPR053353">
    <property type="entry name" value="Plant_LTP_GPI-anchored"/>
</dbReference>
<feature type="region of interest" description="Disordered" evidence="1">
    <location>
        <begin position="138"/>
        <end position="171"/>
    </location>
</feature>
<feature type="chain" id="PRO_5043528001" description="Bifunctional inhibitor/plant lipid transfer protein/seed storage helical domain-containing protein" evidence="2">
    <location>
        <begin position="27"/>
        <end position="256"/>
    </location>
</feature>
<evidence type="ECO:0000313" key="5">
    <source>
        <dbReference type="Proteomes" id="UP001497516"/>
    </source>
</evidence>
<protein>
    <recommendedName>
        <fullName evidence="3">Bifunctional inhibitor/plant lipid transfer protein/seed storage helical domain-containing protein</fullName>
    </recommendedName>
</protein>
<evidence type="ECO:0000256" key="2">
    <source>
        <dbReference type="SAM" id="SignalP"/>
    </source>
</evidence>
<evidence type="ECO:0000259" key="3">
    <source>
        <dbReference type="Pfam" id="PF14368"/>
    </source>
</evidence>
<feature type="region of interest" description="Disordered" evidence="1">
    <location>
        <begin position="186"/>
        <end position="217"/>
    </location>
</feature>
<dbReference type="Pfam" id="PF14368">
    <property type="entry name" value="LTP_2"/>
    <property type="match status" value="1"/>
</dbReference>
<feature type="compositionally biased region" description="Polar residues" evidence="1">
    <location>
        <begin position="154"/>
        <end position="170"/>
    </location>
</feature>
<dbReference type="InterPro" id="IPR016140">
    <property type="entry name" value="Bifunc_inhib/LTP/seed_store"/>
</dbReference>
<gene>
    <name evidence="4" type="ORF">LTRI10_LOCUS50667</name>
</gene>
<dbReference type="InterPro" id="IPR036312">
    <property type="entry name" value="Bifun_inhib/LTP/seed_sf"/>
</dbReference>
<dbReference type="EMBL" id="OZ034822">
    <property type="protein sequence ID" value="CAL1411301.1"/>
    <property type="molecule type" value="Genomic_DNA"/>
</dbReference>
<dbReference type="SUPFAM" id="SSF47699">
    <property type="entry name" value="Bifunctional inhibitor/lipid-transfer protein/seed storage 2S albumin"/>
    <property type="match status" value="1"/>
</dbReference>
<keyword evidence="2" id="KW-0732">Signal</keyword>
<organism evidence="4 5">
    <name type="scientific">Linum trigynum</name>
    <dbReference type="NCBI Taxonomy" id="586398"/>
    <lineage>
        <taxon>Eukaryota</taxon>
        <taxon>Viridiplantae</taxon>
        <taxon>Streptophyta</taxon>
        <taxon>Embryophyta</taxon>
        <taxon>Tracheophyta</taxon>
        <taxon>Spermatophyta</taxon>
        <taxon>Magnoliopsida</taxon>
        <taxon>eudicotyledons</taxon>
        <taxon>Gunneridae</taxon>
        <taxon>Pentapetalae</taxon>
        <taxon>rosids</taxon>
        <taxon>fabids</taxon>
        <taxon>Malpighiales</taxon>
        <taxon>Linaceae</taxon>
        <taxon>Linum</taxon>
    </lineage>
</organism>
<evidence type="ECO:0000313" key="4">
    <source>
        <dbReference type="EMBL" id="CAL1411301.1"/>
    </source>
</evidence>
<dbReference type="AlphaFoldDB" id="A0AAV2GLE5"/>
<dbReference type="PANTHER" id="PTHR35747">
    <property type="entry name" value="BIFUNCTIONAL INHIBITOR/LIPID-TRANSFER PROTEIN/SEED STORAGE 2S ALBUMIN SUPERFAMILY PROTEIN"/>
    <property type="match status" value="1"/>
</dbReference>